<dbReference type="EMBL" id="JBJQND010000002">
    <property type="protein sequence ID" value="KAL3885367.1"/>
    <property type="molecule type" value="Genomic_DNA"/>
</dbReference>
<keyword evidence="3" id="KW-1185">Reference proteome</keyword>
<dbReference type="InterPro" id="IPR045107">
    <property type="entry name" value="SAC3/GANP/THP3"/>
</dbReference>
<feature type="domain" description="SAC3/GANP/THP3 conserved" evidence="1">
    <location>
        <begin position="20"/>
        <end position="305"/>
    </location>
</feature>
<dbReference type="Pfam" id="PF03399">
    <property type="entry name" value="SAC3_GANP"/>
    <property type="match status" value="1"/>
</dbReference>
<proteinExistence type="predicted"/>
<dbReference type="PANTHER" id="PTHR12436:SF38">
    <property type="entry name" value="SAC3 DOMAIN-CONTAINING PROTEIN 1"/>
    <property type="match status" value="1"/>
</dbReference>
<dbReference type="Proteomes" id="UP001634394">
    <property type="component" value="Unassembled WGS sequence"/>
</dbReference>
<name>A0ABD3XK13_SINWO</name>
<dbReference type="InterPro" id="IPR005062">
    <property type="entry name" value="SAC3/GANP/THP3_conserved"/>
</dbReference>
<gene>
    <name evidence="2" type="ORF">ACJMK2_025438</name>
</gene>
<accession>A0ABD3XK13</accession>
<comment type="caution">
    <text evidence="2">The sequence shown here is derived from an EMBL/GenBank/DDBJ whole genome shotgun (WGS) entry which is preliminary data.</text>
</comment>
<reference evidence="2 3" key="1">
    <citation type="submission" date="2024-11" db="EMBL/GenBank/DDBJ databases">
        <title>Chromosome-level genome assembly of the freshwater bivalve Anodonta woodiana.</title>
        <authorList>
            <person name="Chen X."/>
        </authorList>
    </citation>
    <scope>NUCLEOTIDE SEQUENCE [LARGE SCALE GENOMIC DNA]</scope>
    <source>
        <strain evidence="2">MN2024</strain>
        <tissue evidence="2">Gills</tissue>
    </source>
</reference>
<dbReference type="PANTHER" id="PTHR12436">
    <property type="entry name" value="80 KDA MCM3-ASSOCIATED PROTEIN"/>
    <property type="match status" value="1"/>
</dbReference>
<sequence>MYLNIDSDFGKPVVGTCCTMCPEEEIQMRERENILHPFEVAPDHHPKRPKADRHKMVKEYTRPSPGKEDPHPSQIRTPQALVTTVNYLINRVATRESHSWSEIYDFIFDRMRSVRQDMAVQDLEGKEAVEVLEKIVRFHVYSDYCLCMKPISVFDPKINNLHTQECLKRLLNLYICHPDLTQNRAEFEALYLLFNLGDTDALRHCLNSLTQIRHSQLVRKAYKASRAMLLGNWVEIWKTFYSLQRYPLLQCALHRHFPDIQRHVLHVMNRANSSKVLSVPIQCICHQLCIGEPELEMLTSFLGLQLQHQHVTFSKTALQHMTQIPRCHNASIDKNLEKWTIPHLLLGTTDVDELERRLDSALHL</sequence>
<evidence type="ECO:0000313" key="3">
    <source>
        <dbReference type="Proteomes" id="UP001634394"/>
    </source>
</evidence>
<organism evidence="2 3">
    <name type="scientific">Sinanodonta woodiana</name>
    <name type="common">Chinese pond mussel</name>
    <name type="synonym">Anodonta woodiana</name>
    <dbReference type="NCBI Taxonomy" id="1069815"/>
    <lineage>
        <taxon>Eukaryota</taxon>
        <taxon>Metazoa</taxon>
        <taxon>Spiralia</taxon>
        <taxon>Lophotrochozoa</taxon>
        <taxon>Mollusca</taxon>
        <taxon>Bivalvia</taxon>
        <taxon>Autobranchia</taxon>
        <taxon>Heteroconchia</taxon>
        <taxon>Palaeoheterodonta</taxon>
        <taxon>Unionida</taxon>
        <taxon>Unionoidea</taxon>
        <taxon>Unionidae</taxon>
        <taxon>Unioninae</taxon>
        <taxon>Sinanodonta</taxon>
    </lineage>
</organism>
<evidence type="ECO:0000259" key="1">
    <source>
        <dbReference type="Pfam" id="PF03399"/>
    </source>
</evidence>
<protein>
    <recommendedName>
        <fullName evidence="1">SAC3/GANP/THP3 conserved domain-containing protein</fullName>
    </recommendedName>
</protein>
<dbReference type="Gene3D" id="1.25.40.990">
    <property type="match status" value="1"/>
</dbReference>
<dbReference type="AlphaFoldDB" id="A0ABD3XK13"/>
<evidence type="ECO:0000313" key="2">
    <source>
        <dbReference type="EMBL" id="KAL3885367.1"/>
    </source>
</evidence>